<organism evidence="4">
    <name type="scientific">marine sediment metagenome</name>
    <dbReference type="NCBI Taxonomy" id="412755"/>
    <lineage>
        <taxon>unclassified sequences</taxon>
        <taxon>metagenomes</taxon>
        <taxon>ecological metagenomes</taxon>
    </lineage>
</organism>
<dbReference type="PROSITE" id="PS52004">
    <property type="entry name" value="KS3_2"/>
    <property type="match status" value="1"/>
</dbReference>
<dbReference type="Pfam" id="PF00109">
    <property type="entry name" value="ketoacyl-synt"/>
    <property type="match status" value="1"/>
</dbReference>
<dbReference type="InterPro" id="IPR032821">
    <property type="entry name" value="PKS_assoc"/>
</dbReference>
<evidence type="ECO:0000259" key="3">
    <source>
        <dbReference type="PROSITE" id="PS52004"/>
    </source>
</evidence>
<dbReference type="Gene3D" id="3.40.47.10">
    <property type="match status" value="2"/>
</dbReference>
<comment type="caution">
    <text evidence="4">The sequence shown here is derived from an EMBL/GenBank/DDBJ whole genome shotgun (WGS) entry which is preliminary data.</text>
</comment>
<dbReference type="GO" id="GO:0004312">
    <property type="term" value="F:fatty acid synthase activity"/>
    <property type="evidence" value="ECO:0007669"/>
    <property type="project" value="TreeGrafter"/>
</dbReference>
<dbReference type="SUPFAM" id="SSF53901">
    <property type="entry name" value="Thiolase-like"/>
    <property type="match status" value="2"/>
</dbReference>
<evidence type="ECO:0000256" key="1">
    <source>
        <dbReference type="ARBA" id="ARBA00022450"/>
    </source>
</evidence>
<dbReference type="InterPro" id="IPR020841">
    <property type="entry name" value="PKS_Beta-ketoAc_synthase_dom"/>
</dbReference>
<dbReference type="GO" id="GO:0005737">
    <property type="term" value="C:cytoplasm"/>
    <property type="evidence" value="ECO:0007669"/>
    <property type="project" value="TreeGrafter"/>
</dbReference>
<keyword evidence="2" id="KW-0597">Phosphoprotein</keyword>
<proteinExistence type="predicted"/>
<name>X0S4E2_9ZZZZ</name>
<reference evidence="4" key="1">
    <citation type="journal article" date="2014" name="Front. Microbiol.">
        <title>High frequency of phylogenetically diverse reductive dehalogenase-homologous genes in deep subseafloor sedimentary metagenomes.</title>
        <authorList>
            <person name="Kawai M."/>
            <person name="Futagami T."/>
            <person name="Toyoda A."/>
            <person name="Takaki Y."/>
            <person name="Nishi S."/>
            <person name="Hori S."/>
            <person name="Arai W."/>
            <person name="Tsubouchi T."/>
            <person name="Morono Y."/>
            <person name="Uchiyama I."/>
            <person name="Ito T."/>
            <person name="Fujiyama A."/>
            <person name="Inagaki F."/>
            <person name="Takami H."/>
        </authorList>
    </citation>
    <scope>NUCLEOTIDE SEQUENCE</scope>
    <source>
        <strain evidence="4">Expedition CK06-06</strain>
    </source>
</reference>
<dbReference type="Pfam" id="PF16197">
    <property type="entry name" value="KAsynt_C_assoc"/>
    <property type="match status" value="1"/>
</dbReference>
<dbReference type="InterPro" id="IPR050091">
    <property type="entry name" value="PKS_NRPS_Biosynth_Enz"/>
</dbReference>
<dbReference type="InterPro" id="IPR014030">
    <property type="entry name" value="Ketoacyl_synth_N"/>
</dbReference>
<sequence>PTLHAEEPISALADSSFRVLDQAEPWEVPDHVADGVRRAGVSAFGFGGNNAHLIVEQFDPQRPVSESVRIENPAEAVPVAIVGVGVVAAGCPDRAAFSEVLLSGATCVKEGTSGQLEGRIDAFEVDIAALGIPPNDLRRTLPQQLLALDAGRQAAAEVASLTRERTGVFVGMGCDPEVARYGLRWRLAEWAPALELDGRASARGEGQGEGEGDGLDRARDGIIGVLESASVLGTMPNIIANRLNRTLDLGGPSCTISAEERSGLQALDVAARALREHELDAALVGAVDLSCEPVHVTAARECLPPEGSESQIPGDAAVALLLKRLEDAERDGDRVYAVIGGKADAADPCGE</sequence>
<evidence type="ECO:0000256" key="2">
    <source>
        <dbReference type="ARBA" id="ARBA00022553"/>
    </source>
</evidence>
<accession>X0S4E2</accession>
<dbReference type="GO" id="GO:0006633">
    <property type="term" value="P:fatty acid biosynthetic process"/>
    <property type="evidence" value="ECO:0007669"/>
    <property type="project" value="TreeGrafter"/>
</dbReference>
<dbReference type="EMBL" id="BARS01009120">
    <property type="protein sequence ID" value="GAF70096.1"/>
    <property type="molecule type" value="Genomic_DNA"/>
</dbReference>
<dbReference type="AlphaFoldDB" id="X0S4E2"/>
<feature type="non-terminal residue" evidence="4">
    <location>
        <position position="351"/>
    </location>
</feature>
<protein>
    <recommendedName>
        <fullName evidence="3">Ketosynthase family 3 (KS3) domain-containing protein</fullName>
    </recommendedName>
</protein>
<keyword evidence="1" id="KW-0596">Phosphopantetheine</keyword>
<dbReference type="InterPro" id="IPR016039">
    <property type="entry name" value="Thiolase-like"/>
</dbReference>
<feature type="domain" description="Ketosynthase family 3 (KS3)" evidence="3">
    <location>
        <begin position="76"/>
        <end position="351"/>
    </location>
</feature>
<dbReference type="PANTHER" id="PTHR43775">
    <property type="entry name" value="FATTY ACID SYNTHASE"/>
    <property type="match status" value="1"/>
</dbReference>
<feature type="non-terminal residue" evidence="4">
    <location>
        <position position="1"/>
    </location>
</feature>
<gene>
    <name evidence="4" type="ORF">S01H1_17219</name>
</gene>
<dbReference type="GO" id="GO:0071770">
    <property type="term" value="P:DIM/DIP cell wall layer assembly"/>
    <property type="evidence" value="ECO:0007669"/>
    <property type="project" value="TreeGrafter"/>
</dbReference>
<evidence type="ECO:0000313" key="4">
    <source>
        <dbReference type="EMBL" id="GAF70096.1"/>
    </source>
</evidence>
<dbReference type="PANTHER" id="PTHR43775:SF37">
    <property type="entry name" value="SI:DKEY-61P9.11"/>
    <property type="match status" value="1"/>
</dbReference>
<dbReference type="GO" id="GO:0005886">
    <property type="term" value="C:plasma membrane"/>
    <property type="evidence" value="ECO:0007669"/>
    <property type="project" value="TreeGrafter"/>
</dbReference>